<comment type="caution">
    <text evidence="4">The sequence shown here is derived from an EMBL/GenBank/DDBJ whole genome shotgun (WGS) entry which is preliminary data.</text>
</comment>
<feature type="domain" description="Sulfotransferase" evidence="3">
    <location>
        <begin position="37"/>
        <end position="294"/>
    </location>
</feature>
<dbReference type="OrthoDB" id="205623at2759"/>
<dbReference type="GO" id="GO:0008146">
    <property type="term" value="F:sulfotransferase activity"/>
    <property type="evidence" value="ECO:0007669"/>
    <property type="project" value="InterPro"/>
</dbReference>
<dbReference type="InterPro" id="IPR027417">
    <property type="entry name" value="P-loop_NTPase"/>
</dbReference>
<dbReference type="OMA" id="WHHALEY"/>
<proteinExistence type="inferred from homology"/>
<dbReference type="AlphaFoldDB" id="A0A9J6H2S3"/>
<dbReference type="VEuPathDB" id="VectorBase:HLOH_041502"/>
<comment type="similarity">
    <text evidence="1">Belongs to the sulfotransferase 1 family.</text>
</comment>
<gene>
    <name evidence="4" type="ORF">HPB48_015849</name>
</gene>
<keyword evidence="2" id="KW-0808">Transferase</keyword>
<sequence>MEHKLQPGFQVVDGIKIPLGFSADNLRSALKYQPSKGDIFIDAFPKCGTNWTKFIVELLIGGEKAACRNGGYALATTFFELVGKERLAALPEPRIITSHLAYDLIPKSSGARYIYVVRNPKDCCVSYFYHTQKTKAYNFEHGTFEDFLQMFIRGETSFGDYFGHFSSWYPHIEEPNVLFLTYEGMKKDPEAAVLRIAKFLDVRDPDLLDPESNRFQEVVHDSSIDAMKEHFKASYRNAMGAGGVDQWTAKEAFPCGRAPPPPEALVRKGIIGDWRNHFTAEQSLKIEHAFFEKCGHLVDKNIWYPKDWLENTA</sequence>
<protein>
    <recommendedName>
        <fullName evidence="3">Sulfotransferase domain-containing protein</fullName>
    </recommendedName>
</protein>
<keyword evidence="5" id="KW-1185">Reference proteome</keyword>
<dbReference type="SUPFAM" id="SSF52540">
    <property type="entry name" value="P-loop containing nucleoside triphosphate hydrolases"/>
    <property type="match status" value="1"/>
</dbReference>
<dbReference type="Pfam" id="PF00685">
    <property type="entry name" value="Sulfotransfer_1"/>
    <property type="match status" value="1"/>
</dbReference>
<dbReference type="Proteomes" id="UP000821853">
    <property type="component" value="Chromosome 9"/>
</dbReference>
<accession>A0A9J6H2S3</accession>
<dbReference type="Gene3D" id="3.40.50.300">
    <property type="entry name" value="P-loop containing nucleotide triphosphate hydrolases"/>
    <property type="match status" value="1"/>
</dbReference>
<evidence type="ECO:0000256" key="1">
    <source>
        <dbReference type="ARBA" id="ARBA00005771"/>
    </source>
</evidence>
<evidence type="ECO:0000259" key="3">
    <source>
        <dbReference type="Pfam" id="PF00685"/>
    </source>
</evidence>
<name>A0A9J6H2S3_HAELO</name>
<organism evidence="4 5">
    <name type="scientific">Haemaphysalis longicornis</name>
    <name type="common">Bush tick</name>
    <dbReference type="NCBI Taxonomy" id="44386"/>
    <lineage>
        <taxon>Eukaryota</taxon>
        <taxon>Metazoa</taxon>
        <taxon>Ecdysozoa</taxon>
        <taxon>Arthropoda</taxon>
        <taxon>Chelicerata</taxon>
        <taxon>Arachnida</taxon>
        <taxon>Acari</taxon>
        <taxon>Parasitiformes</taxon>
        <taxon>Ixodida</taxon>
        <taxon>Ixodoidea</taxon>
        <taxon>Ixodidae</taxon>
        <taxon>Haemaphysalinae</taxon>
        <taxon>Haemaphysalis</taxon>
    </lineage>
</organism>
<reference evidence="4 5" key="1">
    <citation type="journal article" date="2020" name="Cell">
        <title>Large-Scale Comparative Analyses of Tick Genomes Elucidate Their Genetic Diversity and Vector Capacities.</title>
        <authorList>
            <consortium name="Tick Genome and Microbiome Consortium (TIGMIC)"/>
            <person name="Jia N."/>
            <person name="Wang J."/>
            <person name="Shi W."/>
            <person name="Du L."/>
            <person name="Sun Y."/>
            <person name="Zhan W."/>
            <person name="Jiang J.F."/>
            <person name="Wang Q."/>
            <person name="Zhang B."/>
            <person name="Ji P."/>
            <person name="Bell-Sakyi L."/>
            <person name="Cui X.M."/>
            <person name="Yuan T.T."/>
            <person name="Jiang B.G."/>
            <person name="Yang W.F."/>
            <person name="Lam T.T."/>
            <person name="Chang Q.C."/>
            <person name="Ding S.J."/>
            <person name="Wang X.J."/>
            <person name="Zhu J.G."/>
            <person name="Ruan X.D."/>
            <person name="Zhao L."/>
            <person name="Wei J.T."/>
            <person name="Ye R.Z."/>
            <person name="Que T.C."/>
            <person name="Du C.H."/>
            <person name="Zhou Y.H."/>
            <person name="Cheng J.X."/>
            <person name="Dai P.F."/>
            <person name="Guo W.B."/>
            <person name="Han X.H."/>
            <person name="Huang E.J."/>
            <person name="Li L.F."/>
            <person name="Wei W."/>
            <person name="Gao Y.C."/>
            <person name="Liu J.Z."/>
            <person name="Shao H.Z."/>
            <person name="Wang X."/>
            <person name="Wang C.C."/>
            <person name="Yang T.C."/>
            <person name="Huo Q.B."/>
            <person name="Li W."/>
            <person name="Chen H.Y."/>
            <person name="Chen S.E."/>
            <person name="Zhou L.G."/>
            <person name="Ni X.B."/>
            <person name="Tian J.H."/>
            <person name="Sheng Y."/>
            <person name="Liu T."/>
            <person name="Pan Y.S."/>
            <person name="Xia L.Y."/>
            <person name="Li J."/>
            <person name="Zhao F."/>
            <person name="Cao W.C."/>
        </authorList>
    </citation>
    <scope>NUCLEOTIDE SEQUENCE [LARGE SCALE GENOMIC DNA]</scope>
    <source>
        <strain evidence="4">HaeL-2018</strain>
    </source>
</reference>
<dbReference type="EMBL" id="JABSTR010000011">
    <property type="protein sequence ID" value="KAH9381563.1"/>
    <property type="molecule type" value="Genomic_DNA"/>
</dbReference>
<evidence type="ECO:0000256" key="2">
    <source>
        <dbReference type="ARBA" id="ARBA00022679"/>
    </source>
</evidence>
<dbReference type="InterPro" id="IPR000863">
    <property type="entry name" value="Sulfotransferase_dom"/>
</dbReference>
<evidence type="ECO:0000313" key="5">
    <source>
        <dbReference type="Proteomes" id="UP000821853"/>
    </source>
</evidence>
<evidence type="ECO:0000313" key="4">
    <source>
        <dbReference type="EMBL" id="KAH9381563.1"/>
    </source>
</evidence>
<dbReference type="PANTHER" id="PTHR11783">
    <property type="entry name" value="SULFOTRANSFERASE SULT"/>
    <property type="match status" value="1"/>
</dbReference>